<organism evidence="1 2">
    <name type="scientific">Planomonospora venezuelensis</name>
    <dbReference type="NCBI Taxonomy" id="1999"/>
    <lineage>
        <taxon>Bacteria</taxon>
        <taxon>Bacillati</taxon>
        <taxon>Actinomycetota</taxon>
        <taxon>Actinomycetes</taxon>
        <taxon>Streptosporangiales</taxon>
        <taxon>Streptosporangiaceae</taxon>
        <taxon>Planomonospora</taxon>
    </lineage>
</organism>
<accession>A0A841DJH8</accession>
<dbReference type="AlphaFoldDB" id="A0A841DJH8"/>
<reference evidence="1 2" key="1">
    <citation type="submission" date="2020-08" db="EMBL/GenBank/DDBJ databases">
        <title>Genomic Encyclopedia of Type Strains, Phase III (KMG-III): the genomes of soil and plant-associated and newly described type strains.</title>
        <authorList>
            <person name="Whitman W."/>
        </authorList>
    </citation>
    <scope>NUCLEOTIDE SEQUENCE [LARGE SCALE GENOMIC DNA]</scope>
    <source>
        <strain evidence="1 2">CECT 3303</strain>
    </source>
</reference>
<protein>
    <submittedName>
        <fullName evidence="1">Uncharacterized protein</fullName>
    </submittedName>
</protein>
<keyword evidence="2" id="KW-1185">Reference proteome</keyword>
<proteinExistence type="predicted"/>
<gene>
    <name evidence="1" type="ORF">FHS22_007536</name>
</gene>
<evidence type="ECO:0000313" key="1">
    <source>
        <dbReference type="EMBL" id="MBB5968215.1"/>
    </source>
</evidence>
<dbReference type="Proteomes" id="UP000562352">
    <property type="component" value="Unassembled WGS sequence"/>
</dbReference>
<sequence>MSSKFILDTSLITAYAQGHDQAVGMIHVIKRRIPGGLLLPVTSVIAARARLTIDQREYLDAELLARNPQPDSDEIVVQLGVGYDPVKVDLDGDAQRGISGTWADLGVDTVPIDVAEAAYWGNRTDRTVLTLAGKYIWGPILADLPGVSVEDLQDGPHENWG</sequence>
<name>A0A841DJH8_PLAVE</name>
<dbReference type="EMBL" id="JACHJJ010000071">
    <property type="protein sequence ID" value="MBB5968215.1"/>
    <property type="molecule type" value="Genomic_DNA"/>
</dbReference>
<evidence type="ECO:0000313" key="2">
    <source>
        <dbReference type="Proteomes" id="UP000562352"/>
    </source>
</evidence>
<dbReference type="RefSeq" id="WP_184948883.1">
    <property type="nucleotide sequence ID" value="NZ_BAAAWZ010000005.1"/>
</dbReference>
<comment type="caution">
    <text evidence="1">The sequence shown here is derived from an EMBL/GenBank/DDBJ whole genome shotgun (WGS) entry which is preliminary data.</text>
</comment>